<evidence type="ECO:0000313" key="1">
    <source>
        <dbReference type="EMBL" id="EGJ49059.1"/>
    </source>
</evidence>
<keyword evidence="2" id="KW-1185">Reference proteome</keyword>
<dbReference type="KEGG" id="daf:Desaf_0707"/>
<dbReference type="RefSeq" id="WP_014258895.1">
    <property type="nucleotide sequence ID" value="NC_016629.1"/>
</dbReference>
<dbReference type="STRING" id="690850.Desaf_0707"/>
<dbReference type="AlphaFoldDB" id="F3YW29"/>
<dbReference type="eggNOG" id="COG3778">
    <property type="taxonomic scope" value="Bacteria"/>
</dbReference>
<sequence length="197" mass="21722">MRAQDYRDSLQALTPPGLALPADADSTWGRLLEALAQEPARVDARALRLLVEADPRQVMELLQDWERTLDLPDECNPSGTTLQERRAAVVSRLTVEGGQSLPYFNGLAQLLGYSVSIEEFRPFITGLNCCGDVLNGGHEVRHVWRVTVHGPRVTYFRTGESATGERLLSIAAAEDLACILRRLAPAHTEAVIAYEEV</sequence>
<dbReference type="Proteomes" id="UP000007844">
    <property type="component" value="Chromosome"/>
</dbReference>
<dbReference type="HOGENOM" id="CLU_114463_0_0_7"/>
<evidence type="ECO:0000313" key="2">
    <source>
        <dbReference type="Proteomes" id="UP000007844"/>
    </source>
</evidence>
<dbReference type="EMBL" id="CP003221">
    <property type="protein sequence ID" value="EGJ49059.1"/>
    <property type="molecule type" value="Genomic_DNA"/>
</dbReference>
<gene>
    <name evidence="1" type="ORF">Desaf_0707</name>
</gene>
<evidence type="ECO:0008006" key="3">
    <source>
        <dbReference type="Google" id="ProtNLM"/>
    </source>
</evidence>
<dbReference type="InterPro" id="IPR018755">
    <property type="entry name" value="Phage_Mu_Gp48"/>
</dbReference>
<dbReference type="Pfam" id="PF10076">
    <property type="entry name" value="Phage_Mu_Gp48"/>
    <property type="match status" value="1"/>
</dbReference>
<reference evidence="1 2" key="1">
    <citation type="journal article" date="2011" name="J. Bacteriol.">
        <title>Genome sequence of the mercury-methylating and pleomorphic Desulfovibrio africanus Strain Walvis Bay.</title>
        <authorList>
            <person name="Brown S.D."/>
            <person name="Wall J.D."/>
            <person name="Kucken A.M."/>
            <person name="Gilmour C.C."/>
            <person name="Podar M."/>
            <person name="Brandt C.C."/>
            <person name="Teshima H."/>
            <person name="Detter J.C."/>
            <person name="Han C.S."/>
            <person name="Land M.L."/>
            <person name="Lucas S."/>
            <person name="Han J."/>
            <person name="Pennacchio L."/>
            <person name="Nolan M."/>
            <person name="Pitluck S."/>
            <person name="Woyke T."/>
            <person name="Goodwin L."/>
            <person name="Palumbo A.V."/>
            <person name="Elias D.A."/>
        </authorList>
    </citation>
    <scope>NUCLEOTIDE SEQUENCE [LARGE SCALE GENOMIC DNA]</scope>
    <source>
        <strain evidence="1 2">Walvis Bay</strain>
    </source>
</reference>
<accession>F3YW29</accession>
<organism evidence="1 2">
    <name type="scientific">Desulfocurvibacter africanus subsp. africanus str. Walvis Bay</name>
    <dbReference type="NCBI Taxonomy" id="690850"/>
    <lineage>
        <taxon>Bacteria</taxon>
        <taxon>Pseudomonadati</taxon>
        <taxon>Thermodesulfobacteriota</taxon>
        <taxon>Desulfovibrionia</taxon>
        <taxon>Desulfovibrionales</taxon>
        <taxon>Desulfovibrionaceae</taxon>
        <taxon>Desulfocurvibacter</taxon>
    </lineage>
</organism>
<protein>
    <recommendedName>
        <fullName evidence="3">Tail protein</fullName>
    </recommendedName>
</protein>
<name>F3YW29_DESAF</name>
<proteinExistence type="predicted"/>